<dbReference type="EMBL" id="HBGS01005936">
    <property type="protein sequence ID" value="CAD9377133.1"/>
    <property type="molecule type" value="Transcribed_RNA"/>
</dbReference>
<protein>
    <submittedName>
        <fullName evidence="1">Uncharacterized protein</fullName>
    </submittedName>
</protein>
<evidence type="ECO:0000313" key="1">
    <source>
        <dbReference type="EMBL" id="CAD9377133.1"/>
    </source>
</evidence>
<dbReference type="Gene3D" id="3.40.50.300">
    <property type="entry name" value="P-loop containing nucleotide triphosphate hydrolases"/>
    <property type="match status" value="1"/>
</dbReference>
<organism evidence="1">
    <name type="scientific">Octactis speculum</name>
    <dbReference type="NCBI Taxonomy" id="3111310"/>
    <lineage>
        <taxon>Eukaryota</taxon>
        <taxon>Sar</taxon>
        <taxon>Stramenopiles</taxon>
        <taxon>Ochrophyta</taxon>
        <taxon>Dictyochophyceae</taxon>
        <taxon>Dictyochales</taxon>
        <taxon>Dictyochaceae</taxon>
        <taxon>Octactis</taxon>
    </lineage>
</organism>
<accession>A0A7S2F7V4</accession>
<sequence>MVFQPTREYCNDAKAPFNIGPFAGSMVYRACNGHNNMKEGHSCNDNVPKKITTSAESLLHHVMAVIPQNERLFERAAAIKMPYHIVIYERLQVDEESELNALRTFLGLKNVDVLTSTNLVKVTPENLRDTLTNYDEFESLLVNRSTRDGASGSEKRAFACLSRMIAAKTPVEHYPFCLPTSKNIPKSLRPEIENYQDEHTSLVQLRSGVLGKLQTHDH</sequence>
<dbReference type="AlphaFoldDB" id="A0A7S2F7V4"/>
<dbReference type="InterPro" id="IPR027417">
    <property type="entry name" value="P-loop_NTPase"/>
</dbReference>
<name>A0A7S2F7V4_9STRA</name>
<proteinExistence type="predicted"/>
<gene>
    <name evidence="1" type="ORF">DSPE1174_LOCUS3111</name>
</gene>
<reference evidence="1" key="1">
    <citation type="submission" date="2021-01" db="EMBL/GenBank/DDBJ databases">
        <authorList>
            <person name="Corre E."/>
            <person name="Pelletier E."/>
            <person name="Niang G."/>
            <person name="Scheremetjew M."/>
            <person name="Finn R."/>
            <person name="Kale V."/>
            <person name="Holt S."/>
            <person name="Cochrane G."/>
            <person name="Meng A."/>
            <person name="Brown T."/>
            <person name="Cohen L."/>
        </authorList>
    </citation>
    <scope>NUCLEOTIDE SEQUENCE</scope>
    <source>
        <strain evidence="1">CCMP1381</strain>
    </source>
</reference>